<name>A0A0S2E145_LYSAN</name>
<protein>
    <submittedName>
        <fullName evidence="2">DJ-1/PfpI family protein</fullName>
    </submittedName>
</protein>
<dbReference type="AlphaFoldDB" id="A0A0S2E145"/>
<dbReference type="EMBL" id="CP011129">
    <property type="protein sequence ID" value="ALN82132.1"/>
    <property type="molecule type" value="Genomic_DNA"/>
</dbReference>
<dbReference type="InterPro" id="IPR002818">
    <property type="entry name" value="DJ-1/PfpI"/>
</dbReference>
<evidence type="ECO:0000313" key="3">
    <source>
        <dbReference type="Proteomes" id="UP000060787"/>
    </source>
</evidence>
<feature type="domain" description="DJ-1/PfpI" evidence="1">
    <location>
        <begin position="5"/>
        <end position="167"/>
    </location>
</feature>
<dbReference type="KEGG" id="laq:GLA29479_3608"/>
<dbReference type="PANTHER" id="PTHR43130:SF3">
    <property type="entry name" value="HTH-TYPE TRANSCRIPTIONAL REGULATOR RV1931C"/>
    <property type="match status" value="1"/>
</dbReference>
<evidence type="ECO:0000259" key="1">
    <source>
        <dbReference type="Pfam" id="PF01965"/>
    </source>
</evidence>
<dbReference type="PATRIC" id="fig|84531.7.peg.3528"/>
<organism evidence="2 3">
    <name type="scientific">Lysobacter antibioticus</name>
    <dbReference type="NCBI Taxonomy" id="84531"/>
    <lineage>
        <taxon>Bacteria</taxon>
        <taxon>Pseudomonadati</taxon>
        <taxon>Pseudomonadota</taxon>
        <taxon>Gammaproteobacteria</taxon>
        <taxon>Lysobacterales</taxon>
        <taxon>Lysobacteraceae</taxon>
        <taxon>Lysobacter</taxon>
    </lineage>
</organism>
<dbReference type="PANTHER" id="PTHR43130">
    <property type="entry name" value="ARAC-FAMILY TRANSCRIPTIONAL REGULATOR"/>
    <property type="match status" value="1"/>
</dbReference>
<gene>
    <name evidence="2" type="ORF">LA76x_4016</name>
</gene>
<dbReference type="OrthoDB" id="6003696at2"/>
<dbReference type="Pfam" id="PF01965">
    <property type="entry name" value="DJ-1_PfpI"/>
    <property type="match status" value="1"/>
</dbReference>
<dbReference type="eggNOG" id="COG0693">
    <property type="taxonomic scope" value="Bacteria"/>
</dbReference>
<dbReference type="KEGG" id="lab:LA76x_4016"/>
<evidence type="ECO:0000313" key="2">
    <source>
        <dbReference type="EMBL" id="ALN82132.1"/>
    </source>
</evidence>
<reference evidence="2 3" key="1">
    <citation type="journal article" date="2015" name="BMC Genomics">
        <title>Comparative genomics and metabolic profiling of the genus Lysobacter.</title>
        <authorList>
            <person name="de Bruijn I."/>
            <person name="Cheng X."/>
            <person name="de Jager V."/>
            <person name="Exposito R.G."/>
            <person name="Watrous J."/>
            <person name="Patel N."/>
            <person name="Postma J."/>
            <person name="Dorrestein P.C."/>
            <person name="Kobayashi D."/>
            <person name="Raaijmakers J.M."/>
        </authorList>
    </citation>
    <scope>NUCLEOTIDE SEQUENCE [LARGE SCALE GENOMIC DNA]</scope>
    <source>
        <strain evidence="2 3">76</strain>
    </source>
</reference>
<dbReference type="SUPFAM" id="SSF52317">
    <property type="entry name" value="Class I glutamine amidotransferase-like"/>
    <property type="match status" value="1"/>
</dbReference>
<proteinExistence type="predicted"/>
<sequence length="190" mass="19996">MSKTIVAMMIDQPADWEYGPILAAARAFFGLQTAIAAIEATPLTSMGGVTLQPQHRLSELDPLAADLWVLPGSPLWEQASAPEPILAAIKARVAGGRPVAGICGATRALAQAGLLDDRAHTSNEPGYLDDVPGYGGKALYRDGSCVSDGLVVSASGSAPISFAQACLRILVPEQEDSIRQYRAMFAREFA</sequence>
<accession>A0A0S2E145</accession>
<dbReference type="InterPro" id="IPR029062">
    <property type="entry name" value="Class_I_gatase-like"/>
</dbReference>
<dbReference type="RefSeq" id="WP_057918947.1">
    <property type="nucleotide sequence ID" value="NZ_CP011129.1"/>
</dbReference>
<dbReference type="Proteomes" id="UP000060787">
    <property type="component" value="Chromosome"/>
</dbReference>
<keyword evidence="3" id="KW-1185">Reference proteome</keyword>
<dbReference type="STRING" id="84531.LA76x_4016"/>
<dbReference type="InterPro" id="IPR052158">
    <property type="entry name" value="INH-QAR"/>
</dbReference>
<dbReference type="Gene3D" id="3.40.50.880">
    <property type="match status" value="1"/>
</dbReference>